<dbReference type="InterPro" id="IPR003594">
    <property type="entry name" value="HATPase_dom"/>
</dbReference>
<dbReference type="PRINTS" id="PR00344">
    <property type="entry name" value="BCTRLSENSOR"/>
</dbReference>
<dbReference type="GO" id="GO:0000156">
    <property type="term" value="F:phosphorelay response regulator activity"/>
    <property type="evidence" value="ECO:0007669"/>
    <property type="project" value="TreeGrafter"/>
</dbReference>
<evidence type="ECO:0000256" key="11">
    <source>
        <dbReference type="ARBA" id="ARBA00023012"/>
    </source>
</evidence>
<dbReference type="Pfam" id="PF16736">
    <property type="entry name" value="sCache_like"/>
    <property type="match status" value="1"/>
</dbReference>
<dbReference type="Pfam" id="PF02518">
    <property type="entry name" value="HATPase_c"/>
    <property type="match status" value="1"/>
</dbReference>
<keyword evidence="7" id="KW-0808">Transferase</keyword>
<dbReference type="EC" id="2.7.13.3" evidence="4"/>
<evidence type="ECO:0000256" key="13">
    <source>
        <dbReference type="SAM" id="Phobius"/>
    </source>
</evidence>
<evidence type="ECO:0000256" key="10">
    <source>
        <dbReference type="ARBA" id="ARBA00022840"/>
    </source>
</evidence>
<evidence type="ECO:0000313" key="16">
    <source>
        <dbReference type="EMBL" id="HHS52506.1"/>
    </source>
</evidence>
<keyword evidence="10" id="KW-0067">ATP-binding</keyword>
<gene>
    <name evidence="16" type="ORF">ENW73_06545</name>
</gene>
<accession>A0A7C6AA54</accession>
<dbReference type="PROSITE" id="PS50109">
    <property type="entry name" value="HIS_KIN"/>
    <property type="match status" value="1"/>
</dbReference>
<dbReference type="InterPro" id="IPR036890">
    <property type="entry name" value="HATPase_C_sf"/>
</dbReference>
<evidence type="ECO:0000256" key="6">
    <source>
        <dbReference type="ARBA" id="ARBA00022553"/>
    </source>
</evidence>
<dbReference type="InterPro" id="IPR003660">
    <property type="entry name" value="HAMP_dom"/>
</dbReference>
<dbReference type="FunFam" id="1.10.287.130:FF:000001">
    <property type="entry name" value="Two-component sensor histidine kinase"/>
    <property type="match status" value="1"/>
</dbReference>
<comment type="caution">
    <text evidence="16">The sequence shown here is derived from an EMBL/GenBank/DDBJ whole genome shotgun (WGS) entry which is preliminary data.</text>
</comment>
<dbReference type="GO" id="GO:0005886">
    <property type="term" value="C:plasma membrane"/>
    <property type="evidence" value="ECO:0007669"/>
    <property type="project" value="UniProtKB-SubCell"/>
</dbReference>
<evidence type="ECO:0000256" key="3">
    <source>
        <dbReference type="ARBA" id="ARBA00004314"/>
    </source>
</evidence>
<reference evidence="16" key="1">
    <citation type="journal article" date="2020" name="mSystems">
        <title>Genome- and Community-Level Interaction Insights into Carbon Utilization and Element Cycling Functions of Hydrothermarchaeota in Hydrothermal Sediment.</title>
        <authorList>
            <person name="Zhou Z."/>
            <person name="Liu Y."/>
            <person name="Xu W."/>
            <person name="Pan J."/>
            <person name="Luo Z.H."/>
            <person name="Li M."/>
        </authorList>
    </citation>
    <scope>NUCLEOTIDE SEQUENCE [LARGE SCALE GENOMIC DNA]</scope>
    <source>
        <strain evidence="16">SpSt-876</strain>
    </source>
</reference>
<dbReference type="SUPFAM" id="SSF55785">
    <property type="entry name" value="PYP-like sensor domain (PAS domain)"/>
    <property type="match status" value="1"/>
</dbReference>
<keyword evidence="12 13" id="KW-0472">Membrane</keyword>
<keyword evidence="5" id="KW-1003">Cell membrane</keyword>
<dbReference type="InterPro" id="IPR005467">
    <property type="entry name" value="His_kinase_dom"/>
</dbReference>
<keyword evidence="6" id="KW-0597">Phosphoprotein</keyword>
<proteinExistence type="predicted"/>
<dbReference type="InterPro" id="IPR036097">
    <property type="entry name" value="HisK_dim/P_sf"/>
</dbReference>
<dbReference type="SMART" id="SM00304">
    <property type="entry name" value="HAMP"/>
    <property type="match status" value="1"/>
</dbReference>
<dbReference type="CDD" id="cd00082">
    <property type="entry name" value="HisKA"/>
    <property type="match status" value="1"/>
</dbReference>
<dbReference type="AlphaFoldDB" id="A0A7C6AA54"/>
<dbReference type="InterPro" id="IPR031967">
    <property type="entry name" value="PhoR_single_Cache-like_dom"/>
</dbReference>
<keyword evidence="13" id="KW-1133">Transmembrane helix</keyword>
<organism evidence="16">
    <name type="scientific">candidate division WOR-3 bacterium</name>
    <dbReference type="NCBI Taxonomy" id="2052148"/>
    <lineage>
        <taxon>Bacteria</taxon>
        <taxon>Bacteria division WOR-3</taxon>
    </lineage>
</organism>
<name>A0A7C6AA54_UNCW3</name>
<evidence type="ECO:0000256" key="1">
    <source>
        <dbReference type="ARBA" id="ARBA00000085"/>
    </source>
</evidence>
<dbReference type="InterPro" id="IPR035965">
    <property type="entry name" value="PAS-like_dom_sf"/>
</dbReference>
<dbReference type="Gene3D" id="3.30.450.20">
    <property type="entry name" value="PAS domain"/>
    <property type="match status" value="2"/>
</dbReference>
<dbReference type="PROSITE" id="PS50885">
    <property type="entry name" value="HAMP"/>
    <property type="match status" value="1"/>
</dbReference>
<dbReference type="EMBL" id="DTLI01000155">
    <property type="protein sequence ID" value="HHS52506.1"/>
    <property type="molecule type" value="Genomic_DNA"/>
</dbReference>
<evidence type="ECO:0000256" key="7">
    <source>
        <dbReference type="ARBA" id="ARBA00022679"/>
    </source>
</evidence>
<dbReference type="Gene3D" id="6.10.340.10">
    <property type="match status" value="1"/>
</dbReference>
<dbReference type="InterPro" id="IPR003661">
    <property type="entry name" value="HisK_dim/P_dom"/>
</dbReference>
<dbReference type="Pfam" id="PF00512">
    <property type="entry name" value="HisKA"/>
    <property type="match status" value="1"/>
</dbReference>
<feature type="domain" description="Histidine kinase" evidence="14">
    <location>
        <begin position="362"/>
        <end position="576"/>
    </location>
</feature>
<dbReference type="SMART" id="SM00388">
    <property type="entry name" value="HisKA"/>
    <property type="match status" value="1"/>
</dbReference>
<keyword evidence="13" id="KW-0812">Transmembrane</keyword>
<dbReference type="SUPFAM" id="SSF55874">
    <property type="entry name" value="ATPase domain of HSP90 chaperone/DNA topoisomerase II/histidine kinase"/>
    <property type="match status" value="1"/>
</dbReference>
<dbReference type="PANTHER" id="PTHR42878:SF7">
    <property type="entry name" value="SENSOR HISTIDINE KINASE GLRK"/>
    <property type="match status" value="1"/>
</dbReference>
<dbReference type="GO" id="GO:0005524">
    <property type="term" value="F:ATP binding"/>
    <property type="evidence" value="ECO:0007669"/>
    <property type="project" value="UniProtKB-KW"/>
</dbReference>
<dbReference type="CDD" id="cd06225">
    <property type="entry name" value="HAMP"/>
    <property type="match status" value="1"/>
</dbReference>
<keyword evidence="9" id="KW-0418">Kinase</keyword>
<feature type="transmembrane region" description="Helical" evidence="13">
    <location>
        <begin position="6"/>
        <end position="29"/>
    </location>
</feature>
<evidence type="ECO:0000259" key="15">
    <source>
        <dbReference type="PROSITE" id="PS50885"/>
    </source>
</evidence>
<dbReference type="GO" id="GO:0045121">
    <property type="term" value="C:membrane raft"/>
    <property type="evidence" value="ECO:0007669"/>
    <property type="project" value="UniProtKB-SubCell"/>
</dbReference>
<dbReference type="FunFam" id="3.30.565.10:FF:000023">
    <property type="entry name" value="PAS domain-containing sensor histidine kinase"/>
    <property type="match status" value="1"/>
</dbReference>
<keyword evidence="11" id="KW-0902">Two-component regulatory system</keyword>
<dbReference type="GO" id="GO:0007234">
    <property type="term" value="P:osmosensory signaling via phosphorelay pathway"/>
    <property type="evidence" value="ECO:0007669"/>
    <property type="project" value="TreeGrafter"/>
</dbReference>
<evidence type="ECO:0000256" key="8">
    <source>
        <dbReference type="ARBA" id="ARBA00022741"/>
    </source>
</evidence>
<evidence type="ECO:0000256" key="9">
    <source>
        <dbReference type="ARBA" id="ARBA00022777"/>
    </source>
</evidence>
<feature type="domain" description="HAMP" evidence="15">
    <location>
        <begin position="190"/>
        <end position="242"/>
    </location>
</feature>
<sequence>MKRTIFFKLFAGYLLITITLATSILIFSFRTIKDHYISSLVLNLKNIGNTFGWEITSLLEQGKWQQVDSLAKTIGEQLALRITVINPDGTVIADSKTNPKTMENHQNRPEVIQALSHRTGKSIRYSQTLKEEMLYVAVPIVKEKAILGVFRTSLALKTINVLLNNLRTKILRITLVITILSILLGLILSQSLTQPIKELVKAARRVASGDFGIKVFLRKQDELAELADSFNYMTEQIKNSFTELAQQKDELNAIIASIQEGLVVIDEKGRIRLSNDGFKKIVQNNQVANKFYWEVFREPNFSNQFKKVKDEKLPLTAELEFNDRVFLTSFAFIPSKNEVVAILHDITEFRKLEKIKRDFVLSASHELRTPLTVIKGYVETLQTKISKKNQQYLNVIMRHTERLINIVSDLLNLSELEEKVNKPEFELVNIKNLVENIKTLFASRFKEKNLALKLNIEEKLPLISGDSFKLEQMLINLVDNAIKYTEKGEVEITAQRLNQSIRITIKDTGIGIAQEHLSRIFERFYVVDKSHSRRMGGTGLGLSIVKHIVLLHNGEIEVESTPGVGTKFIITLPLSQGK</sequence>
<evidence type="ECO:0000256" key="12">
    <source>
        <dbReference type="ARBA" id="ARBA00023136"/>
    </source>
</evidence>
<protein>
    <recommendedName>
        <fullName evidence="4">histidine kinase</fullName>
        <ecNumber evidence="4">2.7.13.3</ecNumber>
    </recommendedName>
</protein>
<dbReference type="Pfam" id="PF00672">
    <property type="entry name" value="HAMP"/>
    <property type="match status" value="1"/>
</dbReference>
<comment type="subcellular location">
    <subcellularLocation>
        <location evidence="2">Cell membrane</location>
    </subcellularLocation>
    <subcellularLocation>
        <location evidence="3">Membrane raft</location>
        <topology evidence="3">Multi-pass membrane protein</topology>
    </subcellularLocation>
</comment>
<dbReference type="SMART" id="SM00387">
    <property type="entry name" value="HATPase_c"/>
    <property type="match status" value="1"/>
</dbReference>
<keyword evidence="8" id="KW-0547">Nucleotide-binding</keyword>
<dbReference type="GO" id="GO:0000155">
    <property type="term" value="F:phosphorelay sensor kinase activity"/>
    <property type="evidence" value="ECO:0007669"/>
    <property type="project" value="InterPro"/>
</dbReference>
<dbReference type="PANTHER" id="PTHR42878">
    <property type="entry name" value="TWO-COMPONENT HISTIDINE KINASE"/>
    <property type="match status" value="1"/>
</dbReference>
<dbReference type="CDD" id="cd16922">
    <property type="entry name" value="HATPase_EvgS-ArcB-TorS-like"/>
    <property type="match status" value="1"/>
</dbReference>
<evidence type="ECO:0000256" key="2">
    <source>
        <dbReference type="ARBA" id="ARBA00004236"/>
    </source>
</evidence>
<dbReference type="SUPFAM" id="SSF47384">
    <property type="entry name" value="Homodimeric domain of signal transducing histidine kinase"/>
    <property type="match status" value="1"/>
</dbReference>
<dbReference type="InterPro" id="IPR050351">
    <property type="entry name" value="BphY/WalK/GraS-like"/>
</dbReference>
<feature type="transmembrane region" description="Helical" evidence="13">
    <location>
        <begin position="170"/>
        <end position="188"/>
    </location>
</feature>
<dbReference type="Gene3D" id="3.30.565.10">
    <property type="entry name" value="Histidine kinase-like ATPase, C-terminal domain"/>
    <property type="match status" value="1"/>
</dbReference>
<evidence type="ECO:0000256" key="5">
    <source>
        <dbReference type="ARBA" id="ARBA00022475"/>
    </source>
</evidence>
<dbReference type="Gene3D" id="1.10.287.130">
    <property type="match status" value="1"/>
</dbReference>
<dbReference type="GO" id="GO:0030295">
    <property type="term" value="F:protein kinase activator activity"/>
    <property type="evidence" value="ECO:0007669"/>
    <property type="project" value="TreeGrafter"/>
</dbReference>
<comment type="catalytic activity">
    <reaction evidence="1">
        <text>ATP + protein L-histidine = ADP + protein N-phospho-L-histidine.</text>
        <dbReference type="EC" id="2.7.13.3"/>
    </reaction>
</comment>
<evidence type="ECO:0000259" key="14">
    <source>
        <dbReference type="PROSITE" id="PS50109"/>
    </source>
</evidence>
<evidence type="ECO:0000256" key="4">
    <source>
        <dbReference type="ARBA" id="ARBA00012438"/>
    </source>
</evidence>
<dbReference type="SUPFAM" id="SSF158472">
    <property type="entry name" value="HAMP domain-like"/>
    <property type="match status" value="1"/>
</dbReference>
<dbReference type="InterPro" id="IPR004358">
    <property type="entry name" value="Sig_transdc_His_kin-like_C"/>
</dbReference>